<dbReference type="Proteomes" id="UP000789920">
    <property type="component" value="Unassembled WGS sequence"/>
</dbReference>
<name>A0ACA9QSH7_9GLOM</name>
<evidence type="ECO:0000313" key="2">
    <source>
        <dbReference type="Proteomes" id="UP000789920"/>
    </source>
</evidence>
<comment type="caution">
    <text evidence="1">The sequence shown here is derived from an EMBL/GenBank/DDBJ whole genome shotgun (WGS) entry which is preliminary data.</text>
</comment>
<organism evidence="1 2">
    <name type="scientific">Racocetra persica</name>
    <dbReference type="NCBI Taxonomy" id="160502"/>
    <lineage>
        <taxon>Eukaryota</taxon>
        <taxon>Fungi</taxon>
        <taxon>Fungi incertae sedis</taxon>
        <taxon>Mucoromycota</taxon>
        <taxon>Glomeromycotina</taxon>
        <taxon>Glomeromycetes</taxon>
        <taxon>Diversisporales</taxon>
        <taxon>Gigasporaceae</taxon>
        <taxon>Racocetra</taxon>
    </lineage>
</organism>
<sequence length="101" mass="11843">GIEGYDTTRKEFFTLHAIVVNWSSDIPGLTKIMCLTRHNSYRGCRYCNLKGVCTNHIYYPTTPPTDVNTMRYCASNLPSRTHEKWKERLKKIRDAKSEKER</sequence>
<evidence type="ECO:0000313" key="1">
    <source>
        <dbReference type="EMBL" id="CAG8764554.1"/>
    </source>
</evidence>
<reference evidence="1" key="1">
    <citation type="submission" date="2021-06" db="EMBL/GenBank/DDBJ databases">
        <authorList>
            <person name="Kallberg Y."/>
            <person name="Tangrot J."/>
            <person name="Rosling A."/>
        </authorList>
    </citation>
    <scope>NUCLEOTIDE SEQUENCE</scope>
    <source>
        <strain evidence="1">MA461A</strain>
    </source>
</reference>
<feature type="non-terminal residue" evidence="1">
    <location>
        <position position="101"/>
    </location>
</feature>
<protein>
    <submittedName>
        <fullName evidence="1">17043_t:CDS:1</fullName>
    </submittedName>
</protein>
<gene>
    <name evidence="1" type="ORF">RPERSI_LOCUS15633</name>
</gene>
<dbReference type="EMBL" id="CAJVQC010037751">
    <property type="protein sequence ID" value="CAG8764554.1"/>
    <property type="molecule type" value="Genomic_DNA"/>
</dbReference>
<accession>A0ACA9QSH7</accession>
<proteinExistence type="predicted"/>
<keyword evidence="2" id="KW-1185">Reference proteome</keyword>
<feature type="non-terminal residue" evidence="1">
    <location>
        <position position="1"/>
    </location>
</feature>